<feature type="domain" description="G-protein coupled receptors family 1 profile" evidence="6">
    <location>
        <begin position="42"/>
        <end position="308"/>
    </location>
</feature>
<dbReference type="InterPro" id="IPR017452">
    <property type="entry name" value="GPCR_Rhodpsn_7TM"/>
</dbReference>
<protein>
    <submittedName>
        <fullName evidence="8">G_PROTEIN_RECEP_F1_2 domain-containing protein</fullName>
    </submittedName>
</protein>
<reference evidence="7" key="1">
    <citation type="journal article" date="2013" name="Genetics">
        <title>The draft genome and transcriptome of Panagrellus redivivus are shaped by the harsh demands of a free-living lifestyle.</title>
        <authorList>
            <person name="Srinivasan J."/>
            <person name="Dillman A.R."/>
            <person name="Macchietto M.G."/>
            <person name="Heikkinen L."/>
            <person name="Lakso M."/>
            <person name="Fracchia K.M."/>
            <person name="Antoshechkin I."/>
            <person name="Mortazavi A."/>
            <person name="Wong G."/>
            <person name="Sternberg P.W."/>
        </authorList>
    </citation>
    <scope>NUCLEOTIDE SEQUENCE [LARGE SCALE GENOMIC DNA]</scope>
    <source>
        <strain evidence="7">MT8872</strain>
    </source>
</reference>
<keyword evidence="2 5" id="KW-0812">Transmembrane</keyword>
<keyword evidence="4 5" id="KW-0472">Membrane</keyword>
<dbReference type="PANTHER" id="PTHR46641">
    <property type="entry name" value="FMRFAMIDE RECEPTOR-RELATED"/>
    <property type="match status" value="1"/>
</dbReference>
<dbReference type="InterPro" id="IPR052954">
    <property type="entry name" value="GPCR-Ligand_Int"/>
</dbReference>
<keyword evidence="7" id="KW-1185">Reference proteome</keyword>
<feature type="transmembrane region" description="Helical" evidence="5">
    <location>
        <begin position="27"/>
        <end position="53"/>
    </location>
</feature>
<feature type="transmembrane region" description="Helical" evidence="5">
    <location>
        <begin position="65"/>
        <end position="91"/>
    </location>
</feature>
<feature type="transmembrane region" description="Helical" evidence="5">
    <location>
        <begin position="286"/>
        <end position="311"/>
    </location>
</feature>
<evidence type="ECO:0000256" key="3">
    <source>
        <dbReference type="ARBA" id="ARBA00022989"/>
    </source>
</evidence>
<feature type="transmembrane region" description="Helical" evidence="5">
    <location>
        <begin position="117"/>
        <end position="138"/>
    </location>
</feature>
<dbReference type="PANTHER" id="PTHR46641:SF16">
    <property type="entry name" value="G-PROTEIN COUPLED RECEPTORS FAMILY 1 PROFILE DOMAIN-CONTAINING PROTEIN"/>
    <property type="match status" value="1"/>
</dbReference>
<evidence type="ECO:0000256" key="4">
    <source>
        <dbReference type="ARBA" id="ARBA00023136"/>
    </source>
</evidence>
<evidence type="ECO:0000256" key="5">
    <source>
        <dbReference type="SAM" id="Phobius"/>
    </source>
</evidence>
<name>A0A7E4V2N4_PANRE</name>
<feature type="transmembrane region" description="Helical" evidence="5">
    <location>
        <begin position="163"/>
        <end position="181"/>
    </location>
</feature>
<evidence type="ECO:0000313" key="7">
    <source>
        <dbReference type="Proteomes" id="UP000492821"/>
    </source>
</evidence>
<keyword evidence="3 5" id="KW-1133">Transmembrane helix</keyword>
<evidence type="ECO:0000256" key="1">
    <source>
        <dbReference type="ARBA" id="ARBA00004370"/>
    </source>
</evidence>
<dbReference type="PROSITE" id="PS50262">
    <property type="entry name" value="G_PROTEIN_RECEP_F1_2"/>
    <property type="match status" value="1"/>
</dbReference>
<reference evidence="8" key="2">
    <citation type="submission" date="2020-10" db="UniProtKB">
        <authorList>
            <consortium name="WormBaseParasite"/>
        </authorList>
    </citation>
    <scope>IDENTIFICATION</scope>
</reference>
<dbReference type="Gene3D" id="1.20.1070.10">
    <property type="entry name" value="Rhodopsin 7-helix transmembrane proteins"/>
    <property type="match status" value="1"/>
</dbReference>
<evidence type="ECO:0000313" key="8">
    <source>
        <dbReference type="WBParaSite" id="Pan_g15717.t1"/>
    </source>
</evidence>
<proteinExistence type="predicted"/>
<dbReference type="WBParaSite" id="Pan_g15717.t1">
    <property type="protein sequence ID" value="Pan_g15717.t1"/>
    <property type="gene ID" value="Pan_g15717"/>
</dbReference>
<accession>A0A7E4V2N4</accession>
<dbReference type="SUPFAM" id="SSF81321">
    <property type="entry name" value="Family A G protein-coupled receptor-like"/>
    <property type="match status" value="1"/>
</dbReference>
<evidence type="ECO:0000256" key="2">
    <source>
        <dbReference type="ARBA" id="ARBA00022692"/>
    </source>
</evidence>
<dbReference type="GO" id="GO:0016020">
    <property type="term" value="C:membrane"/>
    <property type="evidence" value="ECO:0007669"/>
    <property type="project" value="UniProtKB-SubCell"/>
</dbReference>
<dbReference type="AlphaFoldDB" id="A0A7E4V2N4"/>
<comment type="subcellular location">
    <subcellularLocation>
        <location evidence="1">Membrane</location>
    </subcellularLocation>
</comment>
<feature type="transmembrane region" description="Helical" evidence="5">
    <location>
        <begin position="249"/>
        <end position="274"/>
    </location>
</feature>
<organism evidence="7 8">
    <name type="scientific">Panagrellus redivivus</name>
    <name type="common">Microworm</name>
    <dbReference type="NCBI Taxonomy" id="6233"/>
    <lineage>
        <taxon>Eukaryota</taxon>
        <taxon>Metazoa</taxon>
        <taxon>Ecdysozoa</taxon>
        <taxon>Nematoda</taxon>
        <taxon>Chromadorea</taxon>
        <taxon>Rhabditida</taxon>
        <taxon>Tylenchina</taxon>
        <taxon>Panagrolaimomorpha</taxon>
        <taxon>Panagrolaimoidea</taxon>
        <taxon>Panagrolaimidae</taxon>
        <taxon>Panagrellus</taxon>
    </lineage>
</organism>
<evidence type="ECO:0000259" key="6">
    <source>
        <dbReference type="PROSITE" id="PS50262"/>
    </source>
</evidence>
<feature type="transmembrane region" description="Helical" evidence="5">
    <location>
        <begin position="208"/>
        <end position="228"/>
    </location>
</feature>
<dbReference type="Proteomes" id="UP000492821">
    <property type="component" value="Unassembled WGS sequence"/>
</dbReference>
<sequence>MDALISILLNDLQFKDMSWGDVFSCVLVIYVEPFLCSAGFILNVTCIVVFLTVWSHGYFRKASLLFYLIALSICNALQLLLSIFVIVLPAAEQFISPDIFPREIELLRSVNAETVRYAYPLLMAANYASLWILSLICAQRYQSVCHPWNAWKHRLAFVRNSKMCIVVVVFTAVALNVIRFWELEKVEGTIRVTPLRYNTWYKIIQEGIIFGCIVYGFPMAVLLWFNYNTLKLIRVDERHRCRPSAEHRTAMMTVFVFIFFFLCTTLAASIRLAIILTGNLFASNDYIWLIDLSNLLINVNALIMPIVCFVFTRGFRDLFFVVRYAPSSESVELSMKSGKLLLKERRTRSVSFAAKKTFTTRSLGRTSQ</sequence>